<dbReference type="PANTHER" id="PTHR33376">
    <property type="match status" value="1"/>
</dbReference>
<feature type="signal peptide" evidence="2">
    <location>
        <begin position="1"/>
        <end position="23"/>
    </location>
</feature>
<dbReference type="CDD" id="cd13602">
    <property type="entry name" value="PBP2_TRAP_BpDctp6_7"/>
    <property type="match status" value="1"/>
</dbReference>
<reference evidence="3 4" key="1">
    <citation type="submission" date="2019-07" db="EMBL/GenBank/DDBJ databases">
        <title>Tepidimonas charontis SPSP-6 draft genome.</title>
        <authorList>
            <person name="Da Costa M.S."/>
            <person name="Froufe H.J.C."/>
            <person name="Egas C."/>
            <person name="Albuquerque L."/>
        </authorList>
    </citation>
    <scope>NUCLEOTIDE SEQUENCE [LARGE SCALE GENOMIC DNA]</scope>
    <source>
        <strain evidence="3 4">SPSP-6</strain>
    </source>
</reference>
<proteinExistence type="predicted"/>
<evidence type="ECO:0000256" key="1">
    <source>
        <dbReference type="ARBA" id="ARBA00022729"/>
    </source>
</evidence>
<accession>A0A554XAB8</accession>
<dbReference type="OrthoDB" id="9783941at2"/>
<gene>
    <name evidence="3" type="ORF">Tchar_01985</name>
</gene>
<dbReference type="GO" id="GO:0055085">
    <property type="term" value="P:transmembrane transport"/>
    <property type="evidence" value="ECO:0007669"/>
    <property type="project" value="InterPro"/>
</dbReference>
<sequence length="324" mass="35236">MRATVATFAAAATLAAASFSAMAQTKWDMPTAYPASNFHTVNIETFAKDVERATAGRLTITVHDNGSLFKANEIKRAVQSGQAQIGEVLISNFSNENPLFGIDSIPFLATSYGDARKLWQASRPAVEAALDKQGLKVLYAVPWPPQGIFSAKPIESAADLRGAKWRAYNPNTSRIAQLVGAQPVTIQAAELTQALATGAVNAFMTSGATGYDSKVWEQVKYYYDVAAWLPKNIVIVSKRAFEALDKPTQEAVLKAAADAEARGWRESEEKTAWYLEQLRKNGMTVSKGSPQLQADLRKIGETMIEEWTRQAGAEGAAVLAIYRK</sequence>
<dbReference type="InterPro" id="IPR038404">
    <property type="entry name" value="TRAP_DctP_sf"/>
</dbReference>
<name>A0A554XAB8_9BURK</name>
<dbReference type="Pfam" id="PF03480">
    <property type="entry name" value="DctP"/>
    <property type="match status" value="1"/>
</dbReference>
<keyword evidence="4" id="KW-1185">Reference proteome</keyword>
<evidence type="ECO:0000313" key="3">
    <source>
        <dbReference type="EMBL" id="TSE32739.1"/>
    </source>
</evidence>
<protein>
    <submittedName>
        <fullName evidence="3">Solute-binding protein</fullName>
    </submittedName>
</protein>
<dbReference type="EMBL" id="VJON01000035">
    <property type="protein sequence ID" value="TSE32739.1"/>
    <property type="molecule type" value="Genomic_DNA"/>
</dbReference>
<dbReference type="InterPro" id="IPR018389">
    <property type="entry name" value="DctP_fam"/>
</dbReference>
<dbReference type="NCBIfam" id="NF037995">
    <property type="entry name" value="TRAP_S1"/>
    <property type="match status" value="1"/>
</dbReference>
<comment type="caution">
    <text evidence="3">The sequence shown here is derived from an EMBL/GenBank/DDBJ whole genome shotgun (WGS) entry which is preliminary data.</text>
</comment>
<dbReference type="AlphaFoldDB" id="A0A554XAB8"/>
<dbReference type="SUPFAM" id="SSF53850">
    <property type="entry name" value="Periplasmic binding protein-like II"/>
    <property type="match status" value="1"/>
</dbReference>
<dbReference type="RefSeq" id="WP_144328887.1">
    <property type="nucleotide sequence ID" value="NZ_VJON01000035.1"/>
</dbReference>
<evidence type="ECO:0000313" key="4">
    <source>
        <dbReference type="Proteomes" id="UP000318294"/>
    </source>
</evidence>
<dbReference type="Proteomes" id="UP000318294">
    <property type="component" value="Unassembled WGS sequence"/>
</dbReference>
<dbReference type="PANTHER" id="PTHR33376:SF4">
    <property type="entry name" value="SIALIC ACID-BINDING PERIPLASMIC PROTEIN SIAP"/>
    <property type="match status" value="1"/>
</dbReference>
<dbReference type="Gene3D" id="3.40.190.170">
    <property type="entry name" value="Bacterial extracellular solute-binding protein, family 7"/>
    <property type="match status" value="1"/>
</dbReference>
<evidence type="ECO:0000256" key="2">
    <source>
        <dbReference type="SAM" id="SignalP"/>
    </source>
</evidence>
<keyword evidence="1 2" id="KW-0732">Signal</keyword>
<feature type="chain" id="PRO_5021951398" evidence="2">
    <location>
        <begin position="24"/>
        <end position="324"/>
    </location>
</feature>
<organism evidence="3 4">
    <name type="scientific">Tepidimonas charontis</name>
    <dbReference type="NCBI Taxonomy" id="2267262"/>
    <lineage>
        <taxon>Bacteria</taxon>
        <taxon>Pseudomonadati</taxon>
        <taxon>Pseudomonadota</taxon>
        <taxon>Betaproteobacteria</taxon>
        <taxon>Burkholderiales</taxon>
        <taxon>Tepidimonas</taxon>
    </lineage>
</organism>